<reference evidence="1 2" key="1">
    <citation type="submission" date="2015-01" db="EMBL/GenBank/DDBJ databases">
        <title>Draft genome of Vibrio mytili type strain CAIM 528.</title>
        <authorList>
            <person name="Gonzalez-Castillo A."/>
            <person name="Gomez-Gil B."/>
            <person name="Enciso-Ibarra J."/>
        </authorList>
    </citation>
    <scope>NUCLEOTIDE SEQUENCE [LARGE SCALE GENOMIC DNA]</scope>
    <source>
        <strain evidence="1 2">CAIM 528</strain>
    </source>
</reference>
<evidence type="ECO:0000313" key="1">
    <source>
        <dbReference type="EMBL" id="KIN12212.1"/>
    </source>
</evidence>
<gene>
    <name evidence="1" type="ORF">SU60_02685</name>
</gene>
<keyword evidence="2" id="KW-1185">Reference proteome</keyword>
<dbReference type="STRING" id="50718.SU60_02685"/>
<comment type="caution">
    <text evidence="1">The sequence shown here is derived from an EMBL/GenBank/DDBJ whole genome shotgun (WGS) entry which is preliminary data.</text>
</comment>
<dbReference type="OrthoDB" id="9815328at2"/>
<name>A0A0C3ID10_9VIBR</name>
<protein>
    <recommendedName>
        <fullName evidence="3">Lipoprotein</fullName>
    </recommendedName>
</protein>
<organism evidence="1 2">
    <name type="scientific">Vibrio mytili</name>
    <dbReference type="NCBI Taxonomy" id="50718"/>
    <lineage>
        <taxon>Bacteria</taxon>
        <taxon>Pseudomonadati</taxon>
        <taxon>Pseudomonadota</taxon>
        <taxon>Gammaproteobacteria</taxon>
        <taxon>Vibrionales</taxon>
        <taxon>Vibrionaceae</taxon>
        <taxon>Vibrio</taxon>
    </lineage>
</organism>
<sequence length="130" mass="14963">MVRFKWFIPLLFTLFVVGCARVEPVRNIENTPVIYDLQSYQVKLAITQAASHRGWQIEEVSPGVLLAKINVRDHYAEVKIPYSDKYYSILYVNSFNLDAAGGNIHRNYNGWVRNLNMDTQRLLAMMAGQP</sequence>
<dbReference type="PROSITE" id="PS51257">
    <property type="entry name" value="PROKAR_LIPOPROTEIN"/>
    <property type="match status" value="1"/>
</dbReference>
<evidence type="ECO:0008006" key="3">
    <source>
        <dbReference type="Google" id="ProtNLM"/>
    </source>
</evidence>
<accession>A0A0C3ID10</accession>
<dbReference type="AlphaFoldDB" id="A0A0C3ID10"/>
<evidence type="ECO:0000313" key="2">
    <source>
        <dbReference type="Proteomes" id="UP000031977"/>
    </source>
</evidence>
<dbReference type="RefSeq" id="WP_041154199.1">
    <property type="nucleotide sequence ID" value="NZ_CBCRVP010000004.1"/>
</dbReference>
<dbReference type="Proteomes" id="UP000031977">
    <property type="component" value="Unassembled WGS sequence"/>
</dbReference>
<dbReference type="EMBL" id="JXOK01000006">
    <property type="protein sequence ID" value="KIN12212.1"/>
    <property type="molecule type" value="Genomic_DNA"/>
</dbReference>
<proteinExistence type="predicted"/>